<feature type="compositionally biased region" description="Polar residues" evidence="6">
    <location>
        <begin position="77"/>
        <end position="103"/>
    </location>
</feature>
<dbReference type="Proteomes" id="UP000440578">
    <property type="component" value="Unassembled WGS sequence"/>
</dbReference>
<keyword evidence="2" id="KW-0853">WD repeat</keyword>
<evidence type="ECO:0000256" key="1">
    <source>
        <dbReference type="ARBA" id="ARBA00004138"/>
    </source>
</evidence>
<keyword evidence="3" id="KW-0677">Repeat</keyword>
<feature type="region of interest" description="Disordered" evidence="6">
    <location>
        <begin position="1"/>
        <end position="143"/>
    </location>
</feature>
<evidence type="ECO:0000313" key="7">
    <source>
        <dbReference type="EMBL" id="KAF0299093.1"/>
    </source>
</evidence>
<dbReference type="Gene3D" id="2.130.10.10">
    <property type="entry name" value="YVTN repeat-like/Quinoprotein amine dehydrogenase"/>
    <property type="match status" value="2"/>
</dbReference>
<reference evidence="7 8" key="1">
    <citation type="submission" date="2019-07" db="EMBL/GenBank/DDBJ databases">
        <title>Draft genome assembly of a fouling barnacle, Amphibalanus amphitrite (Darwin, 1854): The first reference genome for Thecostraca.</title>
        <authorList>
            <person name="Kim W."/>
        </authorList>
    </citation>
    <scope>NUCLEOTIDE SEQUENCE [LARGE SCALE GENOMIC DNA]</scope>
    <source>
        <strain evidence="7">SNU_AA5</strain>
        <tissue evidence="7">Soma without cirri and trophi</tissue>
    </source>
</reference>
<feature type="compositionally biased region" description="Low complexity" evidence="6">
    <location>
        <begin position="58"/>
        <end position="69"/>
    </location>
</feature>
<protein>
    <recommendedName>
        <fullName evidence="5">Cilia- and flagella-associated protein 251</fullName>
    </recommendedName>
</protein>
<keyword evidence="7" id="KW-0969">Cilium</keyword>
<dbReference type="EMBL" id="VIIS01001394">
    <property type="protein sequence ID" value="KAF0299093.1"/>
    <property type="molecule type" value="Genomic_DNA"/>
</dbReference>
<keyword evidence="7" id="KW-0282">Flagellum</keyword>
<accession>A0A6A4VZP2</accession>
<dbReference type="SMART" id="SM00320">
    <property type="entry name" value="WD40"/>
    <property type="match status" value="7"/>
</dbReference>
<sequence length="1419" mass="156225">MSEKEDDSADVPRPEPEENSAEPPQSEVSPVDDPTDVVPESPEVPAAAPESETTDVTPAAAEAEPIASAADEDKTDTNVATVMISSSATHVTKSPGGSKQGSAGSRKDVPHKSSSAAGVPTIPPGPAPIVSPEKHQPKGDTPPAECQFDLEKIWADPIEFHDVRSILSQIWARDETVIHSILSEIWANPAVRAILSEIWEEVVQVVEPKSVLSDIWSDPPVHVDIRSILSQIWSDDNKQRLISILSEIWSTPAVRSILSEIWGSGSIRSILSDIWTVPVQKVDIRSVLSQIWSSDHNEPPPKSILSEIWSTPAIQGVLSEIWGSPKLRSVLSEIWKERVEKVDIRSILSQIWSSDNDDKHVCSILSEIWATPAVRSVLSQIWHAEEEVQMVDTRADYRVTESEMLLEELIENLQKSEPDLTAAGEHAEGEDEEHLDEEEMEERARRRVHRYTTATDEGDLPASRPLTTRWAFGGSCRAPVINLTSGKSQLMVYGAAQCAVIYDYGNNTQRILQGHRNCVCGLAASRNGRWIVSGDVGPDNALIVWDAAMSAPLQMHFPSAAFSGPLQLEFSCDSRYVLGLWGNVEEVGGRARQQLVCWDWTIDGAVPTLVHQFGIGHGFHHHLSVSQMDSAVMATTAACRMLFFQMTDTGVAHHCPQLHSTYSPDFKCSPGHFTQTAFSSDDPYAVFTGTEKGYVILWSDRRPSAPCDPEKLKPTVKKEARKVLKISEAQITCLQVTDGVICAGTAAGELRFLDGQLRLRQWYQRFGLAAVRCLSSGLQPVRSGRQGSTQPDSLHSAGGDSVGPLPDTDSMDSEQMPYPGDASLEAAEFTCRDLLVTASDGFCGLVQVRTSSCRRIAQFPVVTVRALDVNRTKPYLAIGAYDGSVRVYDFQHKQLVLETVLTGSNRVHSLAYSPSGLHLAVGMQCGELVILDGLTLLPEGDRITLSRAAITQCLFSPDSDLLATRDDDLVVSVYRFEVTIHQWGVLARWRAHHRPIVELLFAPGQDVSAGPRLLSLGEDRVLVEYDLVNSTKENPVVLCCDTLEQSAIPLCMALYPPLTTEDFILVANSQYKMKLFNAHTRMCRRVVLGPQYGAPVERMKVIPRILSCDTGLAEEQHSYLAFSTSGKIGLQILPLDGNPRKAATVVGHPNKVEHLDCSTDGRWLFSAGGEDGCVFMWEIYPESLEAMSMLGGMGMTPFYDQLEGGREGELYRKLEDLVYYTQLVCQGEDLLERRAVSQTVPLHTVTDVLRAIGFFPTEKEIDDMQNEVRYRDYAATGELVEEVHLDDIIRLYINHGPVSSVSGRQLDWALHTLASQSGSRHGHHGGLPRKELLRALQANGEHMSERELAAVLAELLDPRAETLPLGVPLDTVEHQLPKVVTLRNMCAELLDMPELMAEEESGTASPSSRLSAEDADGRW</sequence>
<evidence type="ECO:0000256" key="6">
    <source>
        <dbReference type="SAM" id="MobiDB-lite"/>
    </source>
</evidence>
<proteinExistence type="predicted"/>
<evidence type="ECO:0000313" key="8">
    <source>
        <dbReference type="Proteomes" id="UP000440578"/>
    </source>
</evidence>
<gene>
    <name evidence="7" type="primary">WDR66_1</name>
    <name evidence="7" type="ORF">FJT64_003641</name>
</gene>
<feature type="region of interest" description="Disordered" evidence="6">
    <location>
        <begin position="781"/>
        <end position="819"/>
    </location>
</feature>
<feature type="region of interest" description="Disordered" evidence="6">
    <location>
        <begin position="1397"/>
        <end position="1419"/>
    </location>
</feature>
<dbReference type="OrthoDB" id="4899631at2759"/>
<dbReference type="InterPro" id="IPR015943">
    <property type="entry name" value="WD40/YVTN_repeat-like_dom_sf"/>
</dbReference>
<dbReference type="InterPro" id="IPR036322">
    <property type="entry name" value="WD40_repeat_dom_sf"/>
</dbReference>
<comment type="caution">
    <text evidence="7">The sequence shown here is derived from an EMBL/GenBank/DDBJ whole genome shotgun (WGS) entry which is preliminary data.</text>
</comment>
<dbReference type="Pfam" id="PF00400">
    <property type="entry name" value="WD40"/>
    <property type="match status" value="3"/>
</dbReference>
<feature type="compositionally biased region" description="Low complexity" evidence="6">
    <location>
        <begin position="26"/>
        <end position="51"/>
    </location>
</feature>
<evidence type="ECO:0000256" key="4">
    <source>
        <dbReference type="ARBA" id="ARBA00023273"/>
    </source>
</evidence>
<dbReference type="GO" id="GO:0031514">
    <property type="term" value="C:motile cilium"/>
    <property type="evidence" value="ECO:0007669"/>
    <property type="project" value="TreeGrafter"/>
</dbReference>
<keyword evidence="8" id="KW-1185">Reference proteome</keyword>
<comment type="subcellular location">
    <subcellularLocation>
        <location evidence="1">Cell projection</location>
        <location evidence="1">Cilium</location>
    </subcellularLocation>
</comment>
<dbReference type="InterPro" id="IPR001680">
    <property type="entry name" value="WD40_rpt"/>
</dbReference>
<dbReference type="InterPro" id="IPR050630">
    <property type="entry name" value="WD_repeat_EMAP"/>
</dbReference>
<evidence type="ECO:0000256" key="2">
    <source>
        <dbReference type="ARBA" id="ARBA00022574"/>
    </source>
</evidence>
<evidence type="ECO:0000256" key="5">
    <source>
        <dbReference type="ARBA" id="ARBA00040994"/>
    </source>
</evidence>
<dbReference type="SUPFAM" id="SSF50978">
    <property type="entry name" value="WD40 repeat-like"/>
    <property type="match status" value="2"/>
</dbReference>
<evidence type="ECO:0000256" key="3">
    <source>
        <dbReference type="ARBA" id="ARBA00022737"/>
    </source>
</evidence>
<keyword evidence="4" id="KW-0966">Cell projection</keyword>
<dbReference type="PANTHER" id="PTHR13720">
    <property type="entry name" value="WD-40 REPEAT PROTEIN"/>
    <property type="match status" value="1"/>
</dbReference>
<name>A0A6A4VZP2_AMPAM</name>
<organism evidence="7 8">
    <name type="scientific">Amphibalanus amphitrite</name>
    <name type="common">Striped barnacle</name>
    <name type="synonym">Balanus amphitrite</name>
    <dbReference type="NCBI Taxonomy" id="1232801"/>
    <lineage>
        <taxon>Eukaryota</taxon>
        <taxon>Metazoa</taxon>
        <taxon>Ecdysozoa</taxon>
        <taxon>Arthropoda</taxon>
        <taxon>Crustacea</taxon>
        <taxon>Multicrustacea</taxon>
        <taxon>Cirripedia</taxon>
        <taxon>Thoracica</taxon>
        <taxon>Thoracicalcarea</taxon>
        <taxon>Balanomorpha</taxon>
        <taxon>Balanoidea</taxon>
        <taxon>Balanidae</taxon>
        <taxon>Amphibalaninae</taxon>
        <taxon>Amphibalanus</taxon>
    </lineage>
</organism>
<dbReference type="PANTHER" id="PTHR13720:SF13">
    <property type="entry name" value="CILIA- AND FLAGELLA-ASSOCIATED PROTEIN 251"/>
    <property type="match status" value="1"/>
</dbReference>